<proteinExistence type="predicted"/>
<protein>
    <submittedName>
        <fullName evidence="1">Uncharacterized protein</fullName>
    </submittedName>
</protein>
<dbReference type="KEGG" id="alp:LPB137_01665"/>
<dbReference type="EMBL" id="CP019070">
    <property type="protein sequence ID" value="APW64637.1"/>
    <property type="molecule type" value="Genomic_DNA"/>
</dbReference>
<dbReference type="OrthoDB" id="5366093at2"/>
<dbReference type="Proteomes" id="UP000186074">
    <property type="component" value="Chromosome"/>
</dbReference>
<evidence type="ECO:0000313" key="1">
    <source>
        <dbReference type="EMBL" id="APW64637.1"/>
    </source>
</evidence>
<organism evidence="1 2">
    <name type="scientific">Poseidonibacter parvus</name>
    <dbReference type="NCBI Taxonomy" id="1850254"/>
    <lineage>
        <taxon>Bacteria</taxon>
        <taxon>Pseudomonadati</taxon>
        <taxon>Campylobacterota</taxon>
        <taxon>Epsilonproteobacteria</taxon>
        <taxon>Campylobacterales</taxon>
        <taxon>Arcobacteraceae</taxon>
        <taxon>Poseidonibacter</taxon>
    </lineage>
</organism>
<dbReference type="STRING" id="1850254.LPB137_01665"/>
<accession>A0A1P8KJA2</accession>
<sequence>MNDKLSELLNKDTNNELLEYIKNALDKSDESPFWKEKILPFVDAILSVLFPLKEQNLLFTPEGKIEKELNQDLFYKWTDLISLRTLAFTLEISNEKNSLCRTSYKDVNYSKIDLEKLGKYLSSYKVNLIDEDNLDFPVGNYNLHTGMVTIIKSLF</sequence>
<name>A0A1P8KJA2_9BACT</name>
<keyword evidence="2" id="KW-1185">Reference proteome</keyword>
<reference evidence="1 2" key="1">
    <citation type="submission" date="2017-01" db="EMBL/GenBank/DDBJ databases">
        <title>Genome sequencing of Arcobacter sp. LPB0137.</title>
        <authorList>
            <person name="Lee G.-W."/>
            <person name="Yi H."/>
        </authorList>
    </citation>
    <scope>NUCLEOTIDE SEQUENCE [LARGE SCALE GENOMIC DNA]</scope>
    <source>
        <strain evidence="1 2">LPB0137</strain>
    </source>
</reference>
<dbReference type="RefSeq" id="WP_076083521.1">
    <property type="nucleotide sequence ID" value="NZ_CP019070.1"/>
</dbReference>
<dbReference type="AlphaFoldDB" id="A0A1P8KJA2"/>
<evidence type="ECO:0000313" key="2">
    <source>
        <dbReference type="Proteomes" id="UP000186074"/>
    </source>
</evidence>
<gene>
    <name evidence="1" type="ORF">LPB137_01665</name>
</gene>